<reference evidence="2" key="1">
    <citation type="submission" date="2021-08" db="EMBL/GenBank/DDBJ databases">
        <title>Sphingopyxis panaciterrulae sp. nov., isolated from the surface water of the Yellow Sea.</title>
        <authorList>
            <person name="Gao Z."/>
            <person name="Zhang D."/>
            <person name="Zhang A."/>
        </authorList>
    </citation>
    <scope>NUCLEOTIDE SEQUENCE</scope>
    <source>
        <strain evidence="2">XHP0097</strain>
    </source>
</reference>
<name>A0ABS7M9K2_9SPHN</name>
<dbReference type="SUPFAM" id="SSF89447">
    <property type="entry name" value="AbrB/MazE/MraZ-like"/>
    <property type="match status" value="1"/>
</dbReference>
<sequence length="95" mass="10608">MTKETRVSAKGQVVIPKDVRDRLHWDVGTVLEVVDGPAGVMLRAKPKAKKALSFDEAMAKIRKTANYKGPRISDEDANAAIDKMFREDKSWDPPN</sequence>
<evidence type="ECO:0000259" key="1">
    <source>
        <dbReference type="SMART" id="SM00966"/>
    </source>
</evidence>
<dbReference type="SMART" id="SM00966">
    <property type="entry name" value="SpoVT_AbrB"/>
    <property type="match status" value="1"/>
</dbReference>
<dbReference type="Pfam" id="PF04014">
    <property type="entry name" value="MazE_antitoxin"/>
    <property type="match status" value="1"/>
</dbReference>
<protein>
    <submittedName>
        <fullName evidence="2">AbrB/MazE/SpoVT family DNA-binding domain-containing protein</fullName>
    </submittedName>
</protein>
<comment type="caution">
    <text evidence="2">The sequence shown here is derived from an EMBL/GenBank/DDBJ whole genome shotgun (WGS) entry which is preliminary data.</text>
</comment>
<dbReference type="RefSeq" id="WP_222135441.1">
    <property type="nucleotide sequence ID" value="NZ_JAILXK010000001.1"/>
</dbReference>
<dbReference type="InterPro" id="IPR037914">
    <property type="entry name" value="SpoVT-AbrB_sf"/>
</dbReference>
<keyword evidence="2" id="KW-0238">DNA-binding</keyword>
<dbReference type="Proteomes" id="UP001166571">
    <property type="component" value="Unassembled WGS sequence"/>
</dbReference>
<keyword evidence="3" id="KW-1185">Reference proteome</keyword>
<dbReference type="NCBIfam" id="TIGR01439">
    <property type="entry name" value="lp_hng_hel_AbrB"/>
    <property type="match status" value="1"/>
</dbReference>
<evidence type="ECO:0000313" key="2">
    <source>
        <dbReference type="EMBL" id="MBY4635623.1"/>
    </source>
</evidence>
<dbReference type="Gene3D" id="2.10.260.10">
    <property type="match status" value="1"/>
</dbReference>
<gene>
    <name evidence="2" type="ORF">K5P26_00550</name>
</gene>
<dbReference type="GO" id="GO:0003677">
    <property type="term" value="F:DNA binding"/>
    <property type="evidence" value="ECO:0007669"/>
    <property type="project" value="UniProtKB-KW"/>
</dbReference>
<feature type="domain" description="SpoVT-AbrB" evidence="1">
    <location>
        <begin position="5"/>
        <end position="50"/>
    </location>
</feature>
<accession>A0ABS7M9K2</accession>
<dbReference type="InterPro" id="IPR007159">
    <property type="entry name" value="SpoVT-AbrB_dom"/>
</dbReference>
<dbReference type="EMBL" id="JAILXK010000001">
    <property type="protein sequence ID" value="MBY4635623.1"/>
    <property type="molecule type" value="Genomic_DNA"/>
</dbReference>
<proteinExistence type="predicted"/>
<organism evidence="2 3">
    <name type="scientific">Sphingopyxis jiangsuensis</name>
    <dbReference type="NCBI Taxonomy" id="2871171"/>
    <lineage>
        <taxon>Bacteria</taxon>
        <taxon>Pseudomonadati</taxon>
        <taxon>Pseudomonadota</taxon>
        <taxon>Alphaproteobacteria</taxon>
        <taxon>Sphingomonadales</taxon>
        <taxon>Sphingomonadaceae</taxon>
        <taxon>Sphingopyxis</taxon>
    </lineage>
</organism>
<evidence type="ECO:0000313" key="3">
    <source>
        <dbReference type="Proteomes" id="UP001166571"/>
    </source>
</evidence>